<evidence type="ECO:0000313" key="11">
    <source>
        <dbReference type="Proteomes" id="UP000177925"/>
    </source>
</evidence>
<comment type="catalytic activity">
    <reaction evidence="1 8">
        <text>malonyl-[ACP] + S-adenosyl-L-methionine = malonyl-[ACP] methyl ester + S-adenosyl-L-homocysteine</text>
        <dbReference type="Rhea" id="RHEA:17105"/>
        <dbReference type="Rhea" id="RHEA-COMP:9623"/>
        <dbReference type="Rhea" id="RHEA-COMP:9954"/>
        <dbReference type="ChEBI" id="CHEBI:57856"/>
        <dbReference type="ChEBI" id="CHEBI:59789"/>
        <dbReference type="ChEBI" id="CHEBI:78449"/>
        <dbReference type="ChEBI" id="CHEBI:78845"/>
        <dbReference type="EC" id="2.1.1.197"/>
    </reaction>
</comment>
<keyword evidence="7 8" id="KW-0093">Biotin biosynthesis</keyword>
<dbReference type="EMBL" id="MFSS01000074">
    <property type="protein sequence ID" value="OGI42905.1"/>
    <property type="molecule type" value="Genomic_DNA"/>
</dbReference>
<gene>
    <name evidence="8" type="primary">bioC</name>
    <name evidence="10" type="ORF">A2150_04945</name>
</gene>
<dbReference type="InterPro" id="IPR029063">
    <property type="entry name" value="SAM-dependent_MTases_sf"/>
</dbReference>
<dbReference type="GO" id="GO:0010340">
    <property type="term" value="F:carboxyl-O-methyltransferase activity"/>
    <property type="evidence" value="ECO:0007669"/>
    <property type="project" value="UniProtKB-UniRule"/>
</dbReference>
<evidence type="ECO:0000256" key="4">
    <source>
        <dbReference type="ARBA" id="ARBA00022603"/>
    </source>
</evidence>
<evidence type="ECO:0000256" key="7">
    <source>
        <dbReference type="ARBA" id="ARBA00022756"/>
    </source>
</evidence>
<dbReference type="STRING" id="1817758.A2150_04945"/>
<evidence type="ECO:0000256" key="8">
    <source>
        <dbReference type="HAMAP-Rule" id="MF_00835"/>
    </source>
</evidence>
<evidence type="ECO:0000256" key="1">
    <source>
        <dbReference type="ARBA" id="ARBA00000852"/>
    </source>
</evidence>
<sequence length="287" mass="32138">MTEQSFALDRGQMRRAFERAAPAYERAAWLQREIGDRLLARLDVIKLVPARILDLGCGSGHCTRALRERYRRAEVIGLDIAPAMLRAARRRDGWWRRGRWVGGDAERLPFAGGSFDMVISNLSVQWCDPERVFPEVARVLRPGGLFLFTSFGPDTLRELRQAWAAVDGAPHVHGFIDMHDLGDALVRARLAEPVMDVDRLTLTYKDVMGLLRELKAIGAHNVAHDRPRALTGKHRFARFRAAYEAQARDGRIPATYEVVYGHAWGAPAAPTGVVTVPLTQLRRPGGM</sequence>
<dbReference type="InterPro" id="IPR050602">
    <property type="entry name" value="Malonyl-ACP_OMT"/>
</dbReference>
<dbReference type="CDD" id="cd02440">
    <property type="entry name" value="AdoMet_MTases"/>
    <property type="match status" value="1"/>
</dbReference>
<dbReference type="GO" id="GO:0009102">
    <property type="term" value="P:biotin biosynthetic process"/>
    <property type="evidence" value="ECO:0007669"/>
    <property type="project" value="UniProtKB-UniRule"/>
</dbReference>
<keyword evidence="6 8" id="KW-0949">S-adenosyl-L-methionine</keyword>
<reference evidence="10 11" key="1">
    <citation type="journal article" date="2016" name="Nat. Commun.">
        <title>Thousands of microbial genomes shed light on interconnected biogeochemical processes in an aquifer system.</title>
        <authorList>
            <person name="Anantharaman K."/>
            <person name="Brown C.T."/>
            <person name="Hug L.A."/>
            <person name="Sharon I."/>
            <person name="Castelle C.J."/>
            <person name="Probst A.J."/>
            <person name="Thomas B.C."/>
            <person name="Singh A."/>
            <person name="Wilkins M.J."/>
            <person name="Karaoz U."/>
            <person name="Brodie E.L."/>
            <person name="Williams K.H."/>
            <person name="Hubbard S.S."/>
            <person name="Banfield J.F."/>
        </authorList>
    </citation>
    <scope>NUCLEOTIDE SEQUENCE [LARGE SCALE GENOMIC DNA]</scope>
</reference>
<evidence type="ECO:0000256" key="3">
    <source>
        <dbReference type="ARBA" id="ARBA00012327"/>
    </source>
</evidence>
<dbReference type="GO" id="GO:0102130">
    <property type="term" value="F:malonyl-CoA methyltransferase activity"/>
    <property type="evidence" value="ECO:0007669"/>
    <property type="project" value="UniProtKB-EC"/>
</dbReference>
<evidence type="ECO:0000259" key="9">
    <source>
        <dbReference type="Pfam" id="PF08241"/>
    </source>
</evidence>
<comment type="similarity">
    <text evidence="8">Belongs to the methyltransferase superfamily.</text>
</comment>
<dbReference type="PANTHER" id="PTHR13090">
    <property type="entry name" value="ARGININE-HYDROXYLASE NDUFAF5, MITOCHONDRIAL"/>
    <property type="match status" value="1"/>
</dbReference>
<dbReference type="InterPro" id="IPR011814">
    <property type="entry name" value="BioC"/>
</dbReference>
<evidence type="ECO:0000256" key="2">
    <source>
        <dbReference type="ARBA" id="ARBA00004746"/>
    </source>
</evidence>
<dbReference type="GO" id="GO:0008757">
    <property type="term" value="F:S-adenosylmethionine-dependent methyltransferase activity"/>
    <property type="evidence" value="ECO:0007669"/>
    <property type="project" value="InterPro"/>
</dbReference>
<dbReference type="NCBIfam" id="TIGR02072">
    <property type="entry name" value="BioC"/>
    <property type="match status" value="1"/>
</dbReference>
<proteinExistence type="inferred from homology"/>
<dbReference type="PANTHER" id="PTHR13090:SF1">
    <property type="entry name" value="ARGININE-HYDROXYLASE NDUFAF5, MITOCHONDRIAL"/>
    <property type="match status" value="1"/>
</dbReference>
<dbReference type="Pfam" id="PF08241">
    <property type="entry name" value="Methyltransf_11"/>
    <property type="match status" value="1"/>
</dbReference>
<evidence type="ECO:0000313" key="10">
    <source>
        <dbReference type="EMBL" id="OGI42905.1"/>
    </source>
</evidence>
<dbReference type="InterPro" id="IPR013216">
    <property type="entry name" value="Methyltransf_11"/>
</dbReference>
<comment type="pathway">
    <text evidence="2 8">Cofactor biosynthesis; biotin biosynthesis.</text>
</comment>
<dbReference type="EC" id="2.1.1.197" evidence="3 8"/>
<name>A0A1F6TCX2_9PROT</name>
<comment type="caution">
    <text evidence="10">The sequence shown here is derived from an EMBL/GenBank/DDBJ whole genome shotgun (WGS) entry which is preliminary data.</text>
</comment>
<evidence type="ECO:0000256" key="5">
    <source>
        <dbReference type="ARBA" id="ARBA00022679"/>
    </source>
</evidence>
<dbReference type="Proteomes" id="UP000177925">
    <property type="component" value="Unassembled WGS sequence"/>
</dbReference>
<organism evidence="10 11">
    <name type="scientific">Candidatus Muproteobacteria bacterium RBG_16_64_11</name>
    <dbReference type="NCBI Taxonomy" id="1817758"/>
    <lineage>
        <taxon>Bacteria</taxon>
        <taxon>Pseudomonadati</taxon>
        <taxon>Pseudomonadota</taxon>
        <taxon>Candidatus Muproteobacteria</taxon>
    </lineage>
</organism>
<dbReference type="HAMAP" id="MF_00835">
    <property type="entry name" value="BioC"/>
    <property type="match status" value="1"/>
</dbReference>
<evidence type="ECO:0000256" key="6">
    <source>
        <dbReference type="ARBA" id="ARBA00022691"/>
    </source>
</evidence>
<dbReference type="SUPFAM" id="SSF53335">
    <property type="entry name" value="S-adenosyl-L-methionine-dependent methyltransferases"/>
    <property type="match status" value="1"/>
</dbReference>
<dbReference type="Gene3D" id="3.40.50.150">
    <property type="entry name" value="Vaccinia Virus protein VP39"/>
    <property type="match status" value="1"/>
</dbReference>
<dbReference type="GO" id="GO:0032259">
    <property type="term" value="P:methylation"/>
    <property type="evidence" value="ECO:0007669"/>
    <property type="project" value="UniProtKB-KW"/>
</dbReference>
<protein>
    <recommendedName>
        <fullName evidence="3 8">Malonyl-[acyl-carrier protein] O-methyltransferase</fullName>
        <shortName evidence="8">Malonyl-ACP O-methyltransferase</shortName>
        <ecNumber evidence="3 8">2.1.1.197</ecNumber>
    </recommendedName>
    <alternativeName>
        <fullName evidence="8">Biotin synthesis protein BioC</fullName>
    </alternativeName>
</protein>
<comment type="function">
    <text evidence="8">Converts the free carboxyl group of a malonyl-thioester to its methyl ester by transfer of a methyl group from S-adenosyl-L-methionine (SAM). It allows to synthesize pimeloyl-ACP via the fatty acid synthetic pathway.</text>
</comment>
<feature type="domain" description="Methyltransferase type 11" evidence="9">
    <location>
        <begin position="53"/>
        <end position="148"/>
    </location>
</feature>
<keyword evidence="4 8" id="KW-0489">Methyltransferase</keyword>
<accession>A0A1F6TCX2</accession>
<dbReference type="AlphaFoldDB" id="A0A1F6TCX2"/>
<keyword evidence="5 8" id="KW-0808">Transferase</keyword>
<dbReference type="UniPathway" id="UPA00078"/>